<keyword evidence="2" id="KW-1185">Reference proteome</keyword>
<proteinExistence type="predicted"/>
<dbReference type="EMBL" id="REGN01003146">
    <property type="protein sequence ID" value="RNA24304.1"/>
    <property type="molecule type" value="Genomic_DNA"/>
</dbReference>
<dbReference type="Proteomes" id="UP000276133">
    <property type="component" value="Unassembled WGS sequence"/>
</dbReference>
<name>A0A3M7RLD8_BRAPC</name>
<accession>A0A3M7RLD8</accession>
<reference evidence="1 2" key="1">
    <citation type="journal article" date="2018" name="Sci. Rep.">
        <title>Genomic signatures of local adaptation to the degree of environmental predictability in rotifers.</title>
        <authorList>
            <person name="Franch-Gras L."/>
            <person name="Hahn C."/>
            <person name="Garcia-Roger E.M."/>
            <person name="Carmona M.J."/>
            <person name="Serra M."/>
            <person name="Gomez A."/>
        </authorList>
    </citation>
    <scope>NUCLEOTIDE SEQUENCE [LARGE SCALE GENOMIC DNA]</scope>
    <source>
        <strain evidence="1">HYR1</strain>
    </source>
</reference>
<dbReference type="AlphaFoldDB" id="A0A3M7RLD8"/>
<protein>
    <submittedName>
        <fullName evidence="1">Uncharacterized protein</fullName>
    </submittedName>
</protein>
<evidence type="ECO:0000313" key="1">
    <source>
        <dbReference type="EMBL" id="RNA24304.1"/>
    </source>
</evidence>
<sequence>MVYQLIKEFLDRSLNFMRILKKIKVFILIYFRSYSIRKQLYHLKKFHLSAKLVYLNEKRFKIQAAATSILLDISNIMFTRLQIY</sequence>
<comment type="caution">
    <text evidence="1">The sequence shown here is derived from an EMBL/GenBank/DDBJ whole genome shotgun (WGS) entry which is preliminary data.</text>
</comment>
<evidence type="ECO:0000313" key="2">
    <source>
        <dbReference type="Proteomes" id="UP000276133"/>
    </source>
</evidence>
<organism evidence="1 2">
    <name type="scientific">Brachionus plicatilis</name>
    <name type="common">Marine rotifer</name>
    <name type="synonym">Brachionus muelleri</name>
    <dbReference type="NCBI Taxonomy" id="10195"/>
    <lineage>
        <taxon>Eukaryota</taxon>
        <taxon>Metazoa</taxon>
        <taxon>Spiralia</taxon>
        <taxon>Gnathifera</taxon>
        <taxon>Rotifera</taxon>
        <taxon>Eurotatoria</taxon>
        <taxon>Monogononta</taxon>
        <taxon>Pseudotrocha</taxon>
        <taxon>Ploima</taxon>
        <taxon>Brachionidae</taxon>
        <taxon>Brachionus</taxon>
    </lineage>
</organism>
<gene>
    <name evidence="1" type="ORF">BpHYR1_014377</name>
</gene>